<organism evidence="1">
    <name type="scientific">Brassica napus</name>
    <name type="common">Rape</name>
    <dbReference type="NCBI Taxonomy" id="3708"/>
    <lineage>
        <taxon>Eukaryota</taxon>
        <taxon>Viridiplantae</taxon>
        <taxon>Streptophyta</taxon>
        <taxon>Embryophyta</taxon>
        <taxon>Tracheophyta</taxon>
        <taxon>Spermatophyta</taxon>
        <taxon>Magnoliopsida</taxon>
        <taxon>eudicotyledons</taxon>
        <taxon>Gunneridae</taxon>
        <taxon>Pentapetalae</taxon>
        <taxon>rosids</taxon>
        <taxon>malvids</taxon>
        <taxon>Brassicales</taxon>
        <taxon>Brassicaceae</taxon>
        <taxon>Brassiceae</taxon>
        <taxon>Brassica</taxon>
    </lineage>
</organism>
<accession>A0A816IVQ6</accession>
<protein>
    <submittedName>
        <fullName evidence="1">(rape) hypothetical protein</fullName>
    </submittedName>
</protein>
<gene>
    <name evidence="1" type="ORF">DARMORV10_C09P25240.1</name>
</gene>
<dbReference type="EMBL" id="HG994373">
    <property type="protein sequence ID" value="CAF1729601.1"/>
    <property type="molecule type" value="Genomic_DNA"/>
</dbReference>
<proteinExistence type="predicted"/>
<dbReference type="Proteomes" id="UP001295469">
    <property type="component" value="Chromosome C09"/>
</dbReference>
<evidence type="ECO:0000313" key="1">
    <source>
        <dbReference type="EMBL" id="CAF1729601.1"/>
    </source>
</evidence>
<dbReference type="AlphaFoldDB" id="A0A816IVQ6"/>
<sequence>MCSYGQNRATDFVHQCKIICSCVLNLRYICEMESRKSFLHAINIFKVCCINGPFFSGSTVAYWLRFKGFYTQVWGSNPRLCNLLQIAGNPGFKSGESGLLNNYADYRGKTCKGSSTWCK</sequence>
<reference evidence="1" key="1">
    <citation type="submission" date="2021-01" db="EMBL/GenBank/DDBJ databases">
        <authorList>
            <consortium name="Genoscope - CEA"/>
            <person name="William W."/>
        </authorList>
    </citation>
    <scope>NUCLEOTIDE SEQUENCE</scope>
</reference>
<name>A0A816IVQ6_BRANA</name>